<dbReference type="GO" id="GO:0000049">
    <property type="term" value="F:tRNA binding"/>
    <property type="evidence" value="ECO:0007669"/>
    <property type="project" value="UniProtKB-UniRule"/>
</dbReference>
<dbReference type="SMART" id="SM00836">
    <property type="entry name" value="DALR_1"/>
    <property type="match status" value="1"/>
</dbReference>
<dbReference type="PANTHER" id="PTHR11956">
    <property type="entry name" value="ARGINYL-TRNA SYNTHETASE"/>
    <property type="match status" value="1"/>
</dbReference>
<dbReference type="GO" id="GO:0006420">
    <property type="term" value="P:arginyl-tRNA aminoacylation"/>
    <property type="evidence" value="ECO:0007669"/>
    <property type="project" value="UniProtKB-UniRule"/>
</dbReference>
<comment type="caution">
    <text evidence="15">The sequence shown here is derived from an EMBL/GenBank/DDBJ whole genome shotgun (WGS) entry which is preliminary data.</text>
</comment>
<evidence type="ECO:0000259" key="14">
    <source>
        <dbReference type="PROSITE" id="PS50886"/>
    </source>
</evidence>
<feature type="domain" description="TRNA-binding" evidence="14">
    <location>
        <begin position="216"/>
        <end position="323"/>
    </location>
</feature>
<keyword evidence="6 12" id="KW-0694">RNA-binding</keyword>
<keyword evidence="16" id="KW-1185">Reference proteome</keyword>
<dbReference type="EMBL" id="JAFREP010000001">
    <property type="protein sequence ID" value="MBO1317180.1"/>
    <property type="molecule type" value="Genomic_DNA"/>
</dbReference>
<dbReference type="InterPro" id="IPR014729">
    <property type="entry name" value="Rossmann-like_a/b/a_fold"/>
</dbReference>
<dbReference type="InterPro" id="IPR012340">
    <property type="entry name" value="NA-bd_OB-fold"/>
</dbReference>
<dbReference type="Proteomes" id="UP000664417">
    <property type="component" value="Unassembled WGS sequence"/>
</dbReference>
<dbReference type="Pfam" id="PF00750">
    <property type="entry name" value="tRNA-synt_1d"/>
    <property type="match status" value="2"/>
</dbReference>
<protein>
    <recommendedName>
        <fullName evidence="11">Arginine--tRNA ligase</fullName>
        <ecNumber evidence="11">6.1.1.19</ecNumber>
    </recommendedName>
    <alternativeName>
        <fullName evidence="11">Arginyl-tRNA synthetase</fullName>
        <shortName evidence="11">ArgRS</shortName>
    </alternativeName>
</protein>
<keyword evidence="8 11" id="KW-0030">Aminoacyl-tRNA synthetase</keyword>
<dbReference type="CDD" id="cd02796">
    <property type="entry name" value="tRNA_bind_bactPheRS"/>
    <property type="match status" value="1"/>
</dbReference>
<dbReference type="GO" id="GO:0005737">
    <property type="term" value="C:cytoplasm"/>
    <property type="evidence" value="ECO:0007669"/>
    <property type="project" value="UniProtKB-SubCell"/>
</dbReference>
<gene>
    <name evidence="11 15" type="primary">argS</name>
    <name evidence="15" type="ORF">J3U88_01825</name>
</gene>
<dbReference type="SUPFAM" id="SSF50249">
    <property type="entry name" value="Nucleic acid-binding proteins"/>
    <property type="match status" value="1"/>
</dbReference>
<keyword evidence="11" id="KW-0963">Cytoplasm</keyword>
<dbReference type="SUPFAM" id="SSF47323">
    <property type="entry name" value="Anticodon-binding domain of a subclass of class I aminoacyl-tRNA synthetases"/>
    <property type="match status" value="1"/>
</dbReference>
<evidence type="ECO:0000256" key="13">
    <source>
        <dbReference type="RuleBase" id="RU363038"/>
    </source>
</evidence>
<dbReference type="InterPro" id="IPR001278">
    <property type="entry name" value="Arg-tRNA-ligase"/>
</dbReference>
<evidence type="ECO:0000256" key="9">
    <source>
        <dbReference type="ARBA" id="ARBA00047364"/>
    </source>
</evidence>
<dbReference type="GO" id="GO:0004814">
    <property type="term" value="F:arginine-tRNA ligase activity"/>
    <property type="evidence" value="ECO:0007669"/>
    <property type="project" value="UniProtKB-UniRule"/>
</dbReference>
<proteinExistence type="inferred from homology"/>
<dbReference type="EC" id="6.1.1.19" evidence="11"/>
<dbReference type="InterPro" id="IPR008909">
    <property type="entry name" value="DALR_anticod-bd"/>
</dbReference>
<dbReference type="PROSITE" id="PS50886">
    <property type="entry name" value="TRBD"/>
    <property type="match status" value="1"/>
</dbReference>
<dbReference type="Pfam" id="PF03485">
    <property type="entry name" value="Arg_tRNA_synt_N"/>
    <property type="match status" value="1"/>
</dbReference>
<evidence type="ECO:0000256" key="3">
    <source>
        <dbReference type="ARBA" id="ARBA00022598"/>
    </source>
</evidence>
<dbReference type="Pfam" id="PF01588">
    <property type="entry name" value="tRNA_bind"/>
    <property type="match status" value="1"/>
</dbReference>
<evidence type="ECO:0000256" key="2">
    <source>
        <dbReference type="ARBA" id="ARBA00022555"/>
    </source>
</evidence>
<evidence type="ECO:0000256" key="6">
    <source>
        <dbReference type="ARBA" id="ARBA00022884"/>
    </source>
</evidence>
<evidence type="ECO:0000256" key="8">
    <source>
        <dbReference type="ARBA" id="ARBA00023146"/>
    </source>
</evidence>
<comment type="subcellular location">
    <subcellularLocation>
        <location evidence="11">Cytoplasm</location>
    </subcellularLocation>
</comment>
<dbReference type="SUPFAM" id="SSF52374">
    <property type="entry name" value="Nucleotidylyl transferase"/>
    <property type="match status" value="1"/>
</dbReference>
<evidence type="ECO:0000256" key="7">
    <source>
        <dbReference type="ARBA" id="ARBA00022917"/>
    </source>
</evidence>
<evidence type="ECO:0000313" key="15">
    <source>
        <dbReference type="EMBL" id="MBO1317180.1"/>
    </source>
</evidence>
<keyword evidence="3 11" id="KW-0436">Ligase</keyword>
<comment type="subunit">
    <text evidence="11">Monomer.</text>
</comment>
<keyword evidence="4 11" id="KW-0547">Nucleotide-binding</keyword>
<evidence type="ECO:0000313" key="16">
    <source>
        <dbReference type="Proteomes" id="UP000664417"/>
    </source>
</evidence>
<dbReference type="InterPro" id="IPR035684">
    <property type="entry name" value="ArgRS_core"/>
</dbReference>
<keyword evidence="5 11" id="KW-0067">ATP-binding</keyword>
<dbReference type="InterPro" id="IPR002547">
    <property type="entry name" value="tRNA-bd_dom"/>
</dbReference>
<dbReference type="GO" id="GO:0004825">
    <property type="term" value="F:methionine-tRNA ligase activity"/>
    <property type="evidence" value="ECO:0007669"/>
    <property type="project" value="UniProtKB-EC"/>
</dbReference>
<dbReference type="AlphaFoldDB" id="A0A8J7QCR8"/>
<dbReference type="Pfam" id="PF05746">
    <property type="entry name" value="DALR_1"/>
    <property type="match status" value="1"/>
</dbReference>
<comment type="similarity">
    <text evidence="1 11 13">Belongs to the class-I aminoacyl-tRNA synthetase family.</text>
</comment>
<organism evidence="15 16">
    <name type="scientific">Acanthopleuribacter pedis</name>
    <dbReference type="NCBI Taxonomy" id="442870"/>
    <lineage>
        <taxon>Bacteria</taxon>
        <taxon>Pseudomonadati</taxon>
        <taxon>Acidobacteriota</taxon>
        <taxon>Holophagae</taxon>
        <taxon>Acanthopleuribacterales</taxon>
        <taxon>Acanthopleuribacteraceae</taxon>
        <taxon>Acanthopleuribacter</taxon>
    </lineage>
</organism>
<dbReference type="HAMAP" id="MF_00123">
    <property type="entry name" value="Arg_tRNA_synth"/>
    <property type="match status" value="1"/>
</dbReference>
<evidence type="ECO:0000256" key="5">
    <source>
        <dbReference type="ARBA" id="ARBA00022840"/>
    </source>
</evidence>
<dbReference type="GO" id="GO:0005524">
    <property type="term" value="F:ATP binding"/>
    <property type="evidence" value="ECO:0007669"/>
    <property type="project" value="UniProtKB-UniRule"/>
</dbReference>
<dbReference type="RefSeq" id="WP_207856413.1">
    <property type="nucleotide sequence ID" value="NZ_JAFREP010000001.1"/>
</dbReference>
<evidence type="ECO:0000256" key="11">
    <source>
        <dbReference type="HAMAP-Rule" id="MF_00123"/>
    </source>
</evidence>
<feature type="short sequence motif" description="'HIGH' region" evidence="11">
    <location>
        <begin position="130"/>
        <end position="140"/>
    </location>
</feature>
<dbReference type="Gene3D" id="3.30.1360.70">
    <property type="entry name" value="Arginyl tRNA synthetase N-terminal domain"/>
    <property type="match status" value="1"/>
</dbReference>
<dbReference type="SMART" id="SM01016">
    <property type="entry name" value="Arg_tRNA_synt_N"/>
    <property type="match status" value="1"/>
</dbReference>
<dbReference type="Gene3D" id="2.40.50.140">
    <property type="entry name" value="Nucleic acid-binding proteins"/>
    <property type="match status" value="1"/>
</dbReference>
<evidence type="ECO:0000256" key="4">
    <source>
        <dbReference type="ARBA" id="ARBA00022741"/>
    </source>
</evidence>
<dbReference type="InterPro" id="IPR009080">
    <property type="entry name" value="tRNAsynth_Ia_anticodon-bd"/>
</dbReference>
<accession>A0A8J7QCR8</accession>
<dbReference type="Gene3D" id="1.10.730.10">
    <property type="entry name" value="Isoleucyl-tRNA Synthetase, Domain 1"/>
    <property type="match status" value="1"/>
</dbReference>
<evidence type="ECO:0000256" key="12">
    <source>
        <dbReference type="PROSITE-ProRule" id="PRU00209"/>
    </source>
</evidence>
<evidence type="ECO:0000256" key="1">
    <source>
        <dbReference type="ARBA" id="ARBA00005594"/>
    </source>
</evidence>
<evidence type="ECO:0000256" key="10">
    <source>
        <dbReference type="ARBA" id="ARBA00049339"/>
    </source>
</evidence>
<dbReference type="FunFam" id="1.10.730.10:FF:000006">
    <property type="entry name" value="Arginyl-tRNA synthetase 2, mitochondrial"/>
    <property type="match status" value="1"/>
</dbReference>
<dbReference type="InterPro" id="IPR005148">
    <property type="entry name" value="Arg-tRNA-synth_N"/>
</dbReference>
<dbReference type="PANTHER" id="PTHR11956:SF5">
    <property type="entry name" value="ARGININE--TRNA LIGASE, CYTOPLASMIC"/>
    <property type="match status" value="1"/>
</dbReference>
<dbReference type="PRINTS" id="PR01038">
    <property type="entry name" value="TRNASYNTHARG"/>
</dbReference>
<dbReference type="InterPro" id="IPR033714">
    <property type="entry name" value="tRNA_bind_bactPheRS"/>
</dbReference>
<name>A0A8J7QCR8_9BACT</name>
<comment type="catalytic activity">
    <reaction evidence="10 11">
        <text>tRNA(Arg) + L-arginine + ATP = L-arginyl-tRNA(Arg) + AMP + diphosphate</text>
        <dbReference type="Rhea" id="RHEA:20301"/>
        <dbReference type="Rhea" id="RHEA-COMP:9658"/>
        <dbReference type="Rhea" id="RHEA-COMP:9673"/>
        <dbReference type="ChEBI" id="CHEBI:30616"/>
        <dbReference type="ChEBI" id="CHEBI:32682"/>
        <dbReference type="ChEBI" id="CHEBI:33019"/>
        <dbReference type="ChEBI" id="CHEBI:78442"/>
        <dbReference type="ChEBI" id="CHEBI:78513"/>
        <dbReference type="ChEBI" id="CHEBI:456215"/>
        <dbReference type="EC" id="6.1.1.19"/>
    </reaction>
</comment>
<sequence length="717" mass="79829">MSYQTQIQDLMREVFVVDLAVDAETYDSAAPGIEVPKKKEMGDFAFACFKFAKVLRKAPNAIAADALAALQPRLKDHPQFAEVAAAGPYLNFKMNQASLAADVVPAVLDGSFLAPRSRNGQKMMIEYSQPNTHKAFHVGHMRNVALGDALARICDWQGYEVVPVNYIGDEGTHIAKCLWFYKNHFDGEVPEVNRGEFLGSLYTQATLMLDPTTLTTYPLAGIYAAQVVRIEMHPSREDQTVVALDLGDREVQVVCGGTGFSVGDRVAFAAPGSRIGGRLVQPTDKGGVASEGMICSARELTIGDDHTRIHVLPTDTPLGAELIEHFRIEGALPEGQGVGAELARRNREVSEVLKALEAKEGPLYDLWQETKQWSMDEFYEIYKWLDARFDHYFFESDVSESGKQAVLEYLEKGVLVRSEGAIGADLSDFGLPFALLLKSDGTGLYATKDISLAQIKFETFGVDKSVYVVDHSQSLHFQQVFRVLEMMGYEKAKDCFHLAYGLVKVVEGKNEAGQSNVVKMSSRKGNVFLFSQLRQALRDETFERYLKPFVGEWSDEEIEEAARWVSVATIRYGMLNTDNLNEIAFDLDAWINNTGNTGSYLMYAYARTRSIKRKLGEQDGSLADWALLTHEAEKRLLSGMSKFHEVVARAAEDFKPNVVCTYLYSLAKDYSRFFSECPIKQAESEALRVTRAQLNDAFGLLLGKGLALLGIRTLERI</sequence>
<reference evidence="15" key="1">
    <citation type="submission" date="2021-03" db="EMBL/GenBank/DDBJ databases">
        <authorList>
            <person name="Wang G."/>
        </authorList>
    </citation>
    <scope>NUCLEOTIDE SEQUENCE</scope>
    <source>
        <strain evidence="15">KCTC 12899</strain>
    </source>
</reference>
<keyword evidence="7 11" id="KW-0648">Protein biosynthesis</keyword>
<keyword evidence="2 12" id="KW-0820">tRNA-binding</keyword>
<dbReference type="InterPro" id="IPR036695">
    <property type="entry name" value="Arg-tRNA-synth_N_sf"/>
</dbReference>
<dbReference type="SUPFAM" id="SSF55190">
    <property type="entry name" value="Arginyl-tRNA synthetase (ArgRS), N-terminal 'additional' domain"/>
    <property type="match status" value="1"/>
</dbReference>
<dbReference type="Gene3D" id="3.40.50.620">
    <property type="entry name" value="HUPs"/>
    <property type="match status" value="1"/>
</dbReference>
<comment type="catalytic activity">
    <reaction evidence="9">
        <text>tRNA(Met) + L-methionine + ATP = L-methionyl-tRNA(Met) + AMP + diphosphate</text>
        <dbReference type="Rhea" id="RHEA:13481"/>
        <dbReference type="Rhea" id="RHEA-COMP:9667"/>
        <dbReference type="Rhea" id="RHEA-COMP:9698"/>
        <dbReference type="ChEBI" id="CHEBI:30616"/>
        <dbReference type="ChEBI" id="CHEBI:33019"/>
        <dbReference type="ChEBI" id="CHEBI:57844"/>
        <dbReference type="ChEBI" id="CHEBI:78442"/>
        <dbReference type="ChEBI" id="CHEBI:78530"/>
        <dbReference type="ChEBI" id="CHEBI:456215"/>
        <dbReference type="EC" id="6.1.1.10"/>
    </reaction>
</comment>